<sequence length="452" mass="52131">MSKIRRIRDFQHTFSFSSQEQQFNVFHDRFLKSDLGRIYRAVPWDGMVSALGLKEAKKGPKAIFSPRGKVALMFLKHYADCSDRKLVEGLNGNLDWQFFCGIYIGTDRLENFKIVSEIRSELGGKLDIDALQKVLYGHWSPHMEGMNAVTMDATCYESHMRYPTNVKLLWECTDWLQRLLKKVCRENKSAMPRSKYLKWKKRYVSYSKMRRKTKKKRQALTRALLLLTEKFSLELDRWEKEYGLSFTVDQYVRRAAAKKAHAQQHALFHHGVRPEGRIVSLDRPYVRPIVRGKEKKPVEFGAKVHKFQVGGIGFIEHLSFDAFHEGIRFRKTVLDVQGLTRTKVKIVGADAIYATNKNRKFATGNGIGTDFKRKGRAGKHEGHRKKLAAAITKERAARLEGSFGNDKEHYGLKRIHARTKATEILWIFFGIHTANALEIGRRMAKARLAKAA</sequence>
<name>A0AAE3ESR7_9FLAO</name>
<evidence type="ECO:0000259" key="1">
    <source>
        <dbReference type="Pfam" id="PF05598"/>
    </source>
</evidence>
<feature type="domain" description="Transposase InsH N-terminal" evidence="1">
    <location>
        <begin position="34"/>
        <end position="120"/>
    </location>
</feature>
<dbReference type="PANTHER" id="PTHR33803">
    <property type="entry name" value="IS1478 TRANSPOSASE"/>
    <property type="match status" value="1"/>
</dbReference>
<protein>
    <submittedName>
        <fullName evidence="2">Transposase</fullName>
    </submittedName>
</protein>
<dbReference type="RefSeq" id="WP_317900606.1">
    <property type="nucleotide sequence ID" value="NZ_JAIRBC010000002.1"/>
</dbReference>
<keyword evidence="3" id="KW-1185">Reference proteome</keyword>
<comment type="caution">
    <text evidence="2">The sequence shown here is derived from an EMBL/GenBank/DDBJ whole genome shotgun (WGS) entry which is preliminary data.</text>
</comment>
<gene>
    <name evidence="2" type="ORF">K8352_01715</name>
</gene>
<organism evidence="2 3">
    <name type="scientific">Cerina litoralis</name>
    <dbReference type="NCBI Taxonomy" id="2874477"/>
    <lineage>
        <taxon>Bacteria</taxon>
        <taxon>Pseudomonadati</taxon>
        <taxon>Bacteroidota</taxon>
        <taxon>Flavobacteriia</taxon>
        <taxon>Flavobacteriales</taxon>
        <taxon>Flavobacteriaceae</taxon>
        <taxon>Cerina</taxon>
    </lineage>
</organism>
<dbReference type="Pfam" id="PF05598">
    <property type="entry name" value="DUF772"/>
    <property type="match status" value="1"/>
</dbReference>
<proteinExistence type="predicted"/>
<dbReference type="EMBL" id="JAIRBC010000002">
    <property type="protein sequence ID" value="MCG2459459.1"/>
    <property type="molecule type" value="Genomic_DNA"/>
</dbReference>
<evidence type="ECO:0000313" key="3">
    <source>
        <dbReference type="Proteomes" id="UP001200642"/>
    </source>
</evidence>
<reference evidence="2" key="1">
    <citation type="submission" date="2023-02" db="EMBL/GenBank/DDBJ databases">
        <title>Genome of Flavobacteriaceae gen. nov. sp. strain F89.</title>
        <authorList>
            <person name="Wang Y."/>
        </authorList>
    </citation>
    <scope>NUCLEOTIDE SEQUENCE</scope>
    <source>
        <strain evidence="2">F89</strain>
    </source>
</reference>
<dbReference type="Proteomes" id="UP001200642">
    <property type="component" value="Unassembled WGS sequence"/>
</dbReference>
<dbReference type="PANTHER" id="PTHR33803:SF3">
    <property type="entry name" value="BLL1974 PROTEIN"/>
    <property type="match status" value="1"/>
</dbReference>
<evidence type="ECO:0000313" key="2">
    <source>
        <dbReference type="EMBL" id="MCG2459459.1"/>
    </source>
</evidence>
<dbReference type="InterPro" id="IPR008490">
    <property type="entry name" value="Transposase_InsH_N"/>
</dbReference>
<dbReference type="AlphaFoldDB" id="A0AAE3ESR7"/>
<accession>A0AAE3ESR7</accession>